<reference evidence="2" key="1">
    <citation type="submission" date="2016-10" db="EMBL/GenBank/DDBJ databases">
        <authorList>
            <person name="Varghese N."/>
            <person name="Submissions S."/>
        </authorList>
    </citation>
    <scope>NUCLEOTIDE SEQUENCE [LARGE SCALE GENOMIC DNA]</scope>
    <source>
        <strain evidence="2">CBMB127</strain>
    </source>
</reference>
<sequence>MKELILAMAVLGLCAFNTTFAFATELVVIPVAGFSESAYALMFF</sequence>
<organism evidence="1 2">
    <name type="scientific">Methylophilus rhizosphaerae</name>
    <dbReference type="NCBI Taxonomy" id="492660"/>
    <lineage>
        <taxon>Bacteria</taxon>
        <taxon>Pseudomonadati</taxon>
        <taxon>Pseudomonadota</taxon>
        <taxon>Betaproteobacteria</taxon>
        <taxon>Nitrosomonadales</taxon>
        <taxon>Methylophilaceae</taxon>
        <taxon>Methylophilus</taxon>
    </lineage>
</organism>
<accession>A0A1G8ZG95</accession>
<dbReference type="AlphaFoldDB" id="A0A1G8ZG95"/>
<keyword evidence="2" id="KW-1185">Reference proteome</keyword>
<dbReference type="Proteomes" id="UP000198629">
    <property type="component" value="Unassembled WGS sequence"/>
</dbReference>
<name>A0A1G8ZG95_9PROT</name>
<dbReference type="RefSeq" id="WP_281202783.1">
    <property type="nucleotide sequence ID" value="NZ_FNFX01000001.1"/>
</dbReference>
<evidence type="ECO:0000313" key="2">
    <source>
        <dbReference type="Proteomes" id="UP000198629"/>
    </source>
</evidence>
<evidence type="ECO:0000313" key="1">
    <source>
        <dbReference type="EMBL" id="SDK14048.1"/>
    </source>
</evidence>
<proteinExistence type="predicted"/>
<gene>
    <name evidence="1" type="ORF">SAMN05192566_0291</name>
</gene>
<dbReference type="STRING" id="492660.SAMN05192566_0291"/>
<dbReference type="EMBL" id="FNFX01000001">
    <property type="protein sequence ID" value="SDK14048.1"/>
    <property type="molecule type" value="Genomic_DNA"/>
</dbReference>
<protein>
    <submittedName>
        <fullName evidence="1">Uncharacterized protein</fullName>
    </submittedName>
</protein>